<keyword evidence="2" id="KW-1185">Reference proteome</keyword>
<evidence type="ECO:0000313" key="1">
    <source>
        <dbReference type="EMBL" id="EYC41089.1"/>
    </source>
</evidence>
<sequence>MSFISTNDLLVMITIWRSLAELRPLADSSVGRGRLELVPLDKFPPHHVMDYASDSEYFQKCRYIHEVELVNMKLQMRILETHLETKDRLIRNLEDIIDEQETRISHMEDFIQGVQGRRNSRSRPGFCAGNPESQLKLHVIGSSAFNSAQFTVWNLNHSDVANSVSAGPQR</sequence>
<comment type="caution">
    <text evidence="1">The sequence shown here is derived from an EMBL/GenBank/DDBJ whole genome shotgun (WGS) entry which is preliminary data.</text>
</comment>
<dbReference type="AlphaFoldDB" id="A0A016WMS0"/>
<proteinExistence type="predicted"/>
<accession>A0A016WMS0</accession>
<evidence type="ECO:0000313" key="2">
    <source>
        <dbReference type="Proteomes" id="UP000024635"/>
    </source>
</evidence>
<dbReference type="OrthoDB" id="3176171at2759"/>
<dbReference type="EMBL" id="JARK01000182">
    <property type="protein sequence ID" value="EYC41089.1"/>
    <property type="molecule type" value="Genomic_DNA"/>
</dbReference>
<organism evidence="1 2">
    <name type="scientific">Ancylostoma ceylanicum</name>
    <dbReference type="NCBI Taxonomy" id="53326"/>
    <lineage>
        <taxon>Eukaryota</taxon>
        <taxon>Metazoa</taxon>
        <taxon>Ecdysozoa</taxon>
        <taxon>Nematoda</taxon>
        <taxon>Chromadorea</taxon>
        <taxon>Rhabditida</taxon>
        <taxon>Rhabditina</taxon>
        <taxon>Rhabditomorpha</taxon>
        <taxon>Strongyloidea</taxon>
        <taxon>Ancylostomatidae</taxon>
        <taxon>Ancylostomatinae</taxon>
        <taxon>Ancylostoma</taxon>
    </lineage>
</organism>
<reference evidence="2" key="1">
    <citation type="journal article" date="2015" name="Nat. Genet.">
        <title>The genome and transcriptome of the zoonotic hookworm Ancylostoma ceylanicum identify infection-specific gene families.</title>
        <authorList>
            <person name="Schwarz E.M."/>
            <person name="Hu Y."/>
            <person name="Antoshechkin I."/>
            <person name="Miller M.M."/>
            <person name="Sternberg P.W."/>
            <person name="Aroian R.V."/>
        </authorList>
    </citation>
    <scope>NUCLEOTIDE SEQUENCE</scope>
    <source>
        <strain evidence="2">HY135</strain>
    </source>
</reference>
<gene>
    <name evidence="1" type="primary">Acey_s0582.g284</name>
    <name evidence="1" type="synonym">Acey-klp-3</name>
    <name evidence="1" type="ORF">Y032_0582g284</name>
</gene>
<dbReference type="Proteomes" id="UP000024635">
    <property type="component" value="Unassembled WGS sequence"/>
</dbReference>
<name>A0A016WMS0_9BILA</name>
<protein>
    <submittedName>
        <fullName evidence="1">Uncharacterized protein</fullName>
    </submittedName>
</protein>